<evidence type="ECO:0000256" key="5">
    <source>
        <dbReference type="ARBA" id="ARBA00022927"/>
    </source>
</evidence>
<dbReference type="PANTHER" id="PTHR13673:SF0">
    <property type="entry name" value="VPS35 ENDOSOMAL PROTEIN-SORTING FACTOR-LIKE"/>
    <property type="match status" value="1"/>
</dbReference>
<proteinExistence type="inferred from homology"/>
<protein>
    <submittedName>
        <fullName evidence="7">UPF0505 protein C16orf62-like</fullName>
    </submittedName>
</protein>
<keyword evidence="5" id="KW-0653">Protein transport</keyword>
<organism evidence="7 8">
    <name type="scientific">Trifolium medium</name>
    <dbReference type="NCBI Taxonomy" id="97028"/>
    <lineage>
        <taxon>Eukaryota</taxon>
        <taxon>Viridiplantae</taxon>
        <taxon>Streptophyta</taxon>
        <taxon>Embryophyta</taxon>
        <taxon>Tracheophyta</taxon>
        <taxon>Spermatophyta</taxon>
        <taxon>Magnoliopsida</taxon>
        <taxon>eudicotyledons</taxon>
        <taxon>Gunneridae</taxon>
        <taxon>Pentapetalae</taxon>
        <taxon>rosids</taxon>
        <taxon>fabids</taxon>
        <taxon>Fabales</taxon>
        <taxon>Fabaceae</taxon>
        <taxon>Papilionoideae</taxon>
        <taxon>50 kb inversion clade</taxon>
        <taxon>NPAAA clade</taxon>
        <taxon>Hologalegina</taxon>
        <taxon>IRL clade</taxon>
        <taxon>Trifolieae</taxon>
        <taxon>Trifolium</taxon>
    </lineage>
</organism>
<sequence>MNCATGTGYLVPCVDDLRVILTQILAANESTLGNFKINKKLQISLMEPTIEYIMKCIFSGLSQRRVNEVLSELGLMKNQQNFGTVSCVSIVLHHLLKELPIEVISSNVVHILHLIEFNKDNSFDQHLNYRLLGFRLYESKCPVDIVNAVLDKVMQISISLFIYTIGALAYFLLLFTLVVASMVSGDV</sequence>
<comment type="subcellular location">
    <subcellularLocation>
        <location evidence="1">Endosome</location>
    </subcellularLocation>
</comment>
<keyword evidence="6" id="KW-0812">Transmembrane</keyword>
<keyword evidence="6" id="KW-0472">Membrane</keyword>
<accession>A0A392MLY2</accession>
<feature type="transmembrane region" description="Helical" evidence="6">
    <location>
        <begin position="160"/>
        <end position="183"/>
    </location>
</feature>
<keyword evidence="6" id="KW-1133">Transmembrane helix</keyword>
<dbReference type="GO" id="GO:0005768">
    <property type="term" value="C:endosome"/>
    <property type="evidence" value="ECO:0007669"/>
    <property type="project" value="UniProtKB-SubCell"/>
</dbReference>
<keyword evidence="4" id="KW-0967">Endosome</keyword>
<evidence type="ECO:0000256" key="3">
    <source>
        <dbReference type="ARBA" id="ARBA00022448"/>
    </source>
</evidence>
<keyword evidence="3" id="KW-0813">Transport</keyword>
<dbReference type="EMBL" id="LXQA010014309">
    <property type="protein sequence ID" value="MCH88516.1"/>
    <property type="molecule type" value="Genomic_DNA"/>
</dbReference>
<gene>
    <name evidence="7" type="ORF">A2U01_0009405</name>
</gene>
<name>A0A392MLY2_9FABA</name>
<evidence type="ECO:0000256" key="6">
    <source>
        <dbReference type="SAM" id="Phobius"/>
    </source>
</evidence>
<evidence type="ECO:0000256" key="2">
    <source>
        <dbReference type="ARBA" id="ARBA00010704"/>
    </source>
</evidence>
<comment type="caution">
    <text evidence="7">The sequence shown here is derived from an EMBL/GenBank/DDBJ whole genome shotgun (WGS) entry which is preliminary data.</text>
</comment>
<dbReference type="InterPro" id="IPR029705">
    <property type="entry name" value="VPS35L"/>
</dbReference>
<dbReference type="AlphaFoldDB" id="A0A392MLY2"/>
<dbReference type="GO" id="GO:0032456">
    <property type="term" value="P:endocytic recycling"/>
    <property type="evidence" value="ECO:0007669"/>
    <property type="project" value="InterPro"/>
</dbReference>
<evidence type="ECO:0000256" key="1">
    <source>
        <dbReference type="ARBA" id="ARBA00004177"/>
    </source>
</evidence>
<keyword evidence="8" id="KW-1185">Reference proteome</keyword>
<dbReference type="GO" id="GO:0015031">
    <property type="term" value="P:protein transport"/>
    <property type="evidence" value="ECO:0007669"/>
    <property type="project" value="UniProtKB-KW"/>
</dbReference>
<reference evidence="7 8" key="1">
    <citation type="journal article" date="2018" name="Front. Plant Sci.">
        <title>Red Clover (Trifolium pratense) and Zigzag Clover (T. medium) - A Picture of Genomic Similarities and Differences.</title>
        <authorList>
            <person name="Dluhosova J."/>
            <person name="Istvanek J."/>
            <person name="Nedelnik J."/>
            <person name="Repkova J."/>
        </authorList>
    </citation>
    <scope>NUCLEOTIDE SEQUENCE [LARGE SCALE GENOMIC DNA]</scope>
    <source>
        <strain evidence="8">cv. 10/8</strain>
        <tissue evidence="7">Leaf</tissue>
    </source>
</reference>
<evidence type="ECO:0000313" key="7">
    <source>
        <dbReference type="EMBL" id="MCH88516.1"/>
    </source>
</evidence>
<comment type="similarity">
    <text evidence="2">Belongs to the VPS35L family.</text>
</comment>
<dbReference type="Proteomes" id="UP000265520">
    <property type="component" value="Unassembled WGS sequence"/>
</dbReference>
<evidence type="ECO:0000256" key="4">
    <source>
        <dbReference type="ARBA" id="ARBA00022753"/>
    </source>
</evidence>
<evidence type="ECO:0000313" key="8">
    <source>
        <dbReference type="Proteomes" id="UP000265520"/>
    </source>
</evidence>
<dbReference type="PANTHER" id="PTHR13673">
    <property type="entry name" value="ESOPHAGEAL CANCER ASSOCIATED PROTEIN"/>
    <property type="match status" value="1"/>
</dbReference>